<name>A0A9W9YQT0_9CNID</name>
<evidence type="ECO:0000256" key="2">
    <source>
        <dbReference type="SAM" id="MobiDB-lite"/>
    </source>
</evidence>
<comment type="caution">
    <text evidence="4">The sequence shown here is derived from an EMBL/GenBank/DDBJ whole genome shotgun (WGS) entry which is preliminary data.</text>
</comment>
<proteinExistence type="inferred from homology"/>
<feature type="transmembrane region" description="Helical" evidence="3">
    <location>
        <begin position="297"/>
        <end position="315"/>
    </location>
</feature>
<keyword evidence="5" id="KW-1185">Reference proteome</keyword>
<feature type="transmembrane region" description="Helical" evidence="3">
    <location>
        <begin position="463"/>
        <end position="482"/>
    </location>
</feature>
<evidence type="ECO:0000256" key="1">
    <source>
        <dbReference type="ARBA" id="ARBA00008335"/>
    </source>
</evidence>
<feature type="transmembrane region" description="Helical" evidence="3">
    <location>
        <begin position="145"/>
        <end position="165"/>
    </location>
</feature>
<evidence type="ECO:0000313" key="5">
    <source>
        <dbReference type="Proteomes" id="UP001163046"/>
    </source>
</evidence>
<evidence type="ECO:0000256" key="3">
    <source>
        <dbReference type="SAM" id="Phobius"/>
    </source>
</evidence>
<sequence length="611" mass="67503">MESSRDITAVSPSNNGGGDDIIEETIPDADSPSIRNRIACKTGHILNNLTSSVWYSYALLYLQNVVGLSALSVGIIFFISQTLMAVSFLVISFGHDKRLWKSFSPYGRRKARHIIGSAGVLLAWPFAFIPCLFCEDHSSNIKLGAYYLLSAALFSICWPLTEISYYSLMTEIRAENGKDSETSRSIVRVCKVCLYILLWALLQDSTEDKVNSNISQQFTHFAIILLAVGFLFVFAFHLTVLEPRPQAEQPSEGNPDEEKHCERSTADASSPSTMVNQEVTRTDRSKLAWFEWLKEPLLYKVGFVVIFSNITLRIVQSYLPLYLIETLQLRKESIAFFPLIIVISRIVTEITCKIFIDRLKPRVIILCTTSTIFGTCMWFSLQSASSLIYAPAVIFACMSSLLTMVTPTLHQEVTGNNKEAVSLVSGVFECTERILLGVIVLVIQMCYPGNKERSIGEYLRVAFPAAIGTCIVIPLIVATAFMSSKDSSEDPVLTIAAASPREENGPIVTSLPLANCVDRLASSEASTPPVDIEHSEPRRNSDCAELQGSPRPNPHSGTPGGCGEEMVDTSCSLSTAAPSDEEKQAHTQRNKDIEEVKRALDELHRLPSTDL</sequence>
<dbReference type="AlphaFoldDB" id="A0A9W9YQT0"/>
<feature type="transmembrane region" description="Helical" evidence="3">
    <location>
        <begin position="68"/>
        <end position="93"/>
    </location>
</feature>
<keyword evidence="3" id="KW-0812">Transmembrane</keyword>
<feature type="region of interest" description="Disordered" evidence="2">
    <location>
        <begin position="524"/>
        <end position="593"/>
    </location>
</feature>
<feature type="transmembrane region" description="Helical" evidence="3">
    <location>
        <begin position="363"/>
        <end position="381"/>
    </location>
</feature>
<feature type="transmembrane region" description="Helical" evidence="3">
    <location>
        <begin position="186"/>
        <end position="202"/>
    </location>
</feature>
<organism evidence="4 5">
    <name type="scientific">Desmophyllum pertusum</name>
    <dbReference type="NCBI Taxonomy" id="174260"/>
    <lineage>
        <taxon>Eukaryota</taxon>
        <taxon>Metazoa</taxon>
        <taxon>Cnidaria</taxon>
        <taxon>Anthozoa</taxon>
        <taxon>Hexacorallia</taxon>
        <taxon>Scleractinia</taxon>
        <taxon>Caryophylliina</taxon>
        <taxon>Caryophylliidae</taxon>
        <taxon>Desmophyllum</taxon>
    </lineage>
</organism>
<dbReference type="SUPFAM" id="SSF103473">
    <property type="entry name" value="MFS general substrate transporter"/>
    <property type="match status" value="1"/>
</dbReference>
<dbReference type="CDD" id="cd17491">
    <property type="entry name" value="MFS_MFSD12"/>
    <property type="match status" value="1"/>
</dbReference>
<dbReference type="InterPro" id="IPR011701">
    <property type="entry name" value="MFS"/>
</dbReference>
<feature type="transmembrane region" description="Helical" evidence="3">
    <location>
        <begin position="45"/>
        <end position="62"/>
    </location>
</feature>
<dbReference type="OrthoDB" id="5963528at2759"/>
<evidence type="ECO:0000313" key="4">
    <source>
        <dbReference type="EMBL" id="KAJ7363320.1"/>
    </source>
</evidence>
<dbReference type="Proteomes" id="UP001163046">
    <property type="component" value="Unassembled WGS sequence"/>
</dbReference>
<keyword evidence="3" id="KW-0472">Membrane</keyword>
<dbReference type="Gene3D" id="1.20.1250.20">
    <property type="entry name" value="MFS general substrate transporter like domains"/>
    <property type="match status" value="2"/>
</dbReference>
<dbReference type="PANTHER" id="PTHR11328">
    <property type="entry name" value="MAJOR FACILITATOR SUPERFAMILY DOMAIN-CONTAINING PROTEIN"/>
    <property type="match status" value="1"/>
</dbReference>
<feature type="region of interest" description="Disordered" evidence="2">
    <location>
        <begin position="1"/>
        <end position="27"/>
    </location>
</feature>
<comment type="similarity">
    <text evidence="1">Belongs to the major facilitator superfamily.</text>
</comment>
<dbReference type="GO" id="GO:0005886">
    <property type="term" value="C:plasma membrane"/>
    <property type="evidence" value="ECO:0007669"/>
    <property type="project" value="TreeGrafter"/>
</dbReference>
<reference evidence="4" key="1">
    <citation type="submission" date="2023-01" db="EMBL/GenBank/DDBJ databases">
        <title>Genome assembly of the deep-sea coral Lophelia pertusa.</title>
        <authorList>
            <person name="Herrera S."/>
            <person name="Cordes E."/>
        </authorList>
    </citation>
    <scope>NUCLEOTIDE SEQUENCE</scope>
    <source>
        <strain evidence="4">USNM1676648</strain>
        <tissue evidence="4">Polyp</tissue>
    </source>
</reference>
<feature type="compositionally biased region" description="Basic and acidic residues" evidence="2">
    <location>
        <begin position="256"/>
        <end position="265"/>
    </location>
</feature>
<feature type="transmembrane region" description="Helical" evidence="3">
    <location>
        <begin position="387"/>
        <end position="409"/>
    </location>
</feature>
<keyword evidence="3" id="KW-1133">Transmembrane helix</keyword>
<dbReference type="InterPro" id="IPR039672">
    <property type="entry name" value="MFS_2"/>
</dbReference>
<protein>
    <submittedName>
        <fullName evidence="4">Major facilitator super domain-containing protein 12</fullName>
    </submittedName>
</protein>
<feature type="compositionally biased region" description="Basic and acidic residues" evidence="2">
    <location>
        <begin position="531"/>
        <end position="542"/>
    </location>
</feature>
<feature type="compositionally biased region" description="Basic and acidic residues" evidence="2">
    <location>
        <begin position="580"/>
        <end position="593"/>
    </location>
</feature>
<dbReference type="EMBL" id="MU827306">
    <property type="protein sequence ID" value="KAJ7363320.1"/>
    <property type="molecule type" value="Genomic_DNA"/>
</dbReference>
<dbReference type="PANTHER" id="PTHR11328:SF28">
    <property type="entry name" value="MAJOR FACILITATOR SUPERFAMILY DOMAIN-CONTAINING PROTEIN 12"/>
    <property type="match status" value="1"/>
</dbReference>
<dbReference type="GO" id="GO:0008643">
    <property type="term" value="P:carbohydrate transport"/>
    <property type="evidence" value="ECO:0007669"/>
    <property type="project" value="InterPro"/>
</dbReference>
<gene>
    <name evidence="4" type="primary">MFSD12_5</name>
    <name evidence="4" type="ORF">OS493_011607</name>
</gene>
<feature type="transmembrane region" description="Helical" evidence="3">
    <location>
        <begin position="114"/>
        <end position="133"/>
    </location>
</feature>
<dbReference type="Pfam" id="PF07690">
    <property type="entry name" value="MFS_1"/>
    <property type="match status" value="1"/>
</dbReference>
<feature type="transmembrane region" description="Helical" evidence="3">
    <location>
        <begin position="335"/>
        <end position="356"/>
    </location>
</feature>
<feature type="region of interest" description="Disordered" evidence="2">
    <location>
        <begin position="246"/>
        <end position="277"/>
    </location>
</feature>
<dbReference type="InterPro" id="IPR036259">
    <property type="entry name" value="MFS_trans_sf"/>
</dbReference>
<feature type="transmembrane region" description="Helical" evidence="3">
    <location>
        <begin position="222"/>
        <end position="241"/>
    </location>
</feature>
<feature type="transmembrane region" description="Helical" evidence="3">
    <location>
        <begin position="421"/>
        <end position="443"/>
    </location>
</feature>
<feature type="compositionally biased region" description="Polar residues" evidence="2">
    <location>
        <begin position="266"/>
        <end position="277"/>
    </location>
</feature>
<accession>A0A9W9YQT0</accession>
<dbReference type="GO" id="GO:0015293">
    <property type="term" value="F:symporter activity"/>
    <property type="evidence" value="ECO:0007669"/>
    <property type="project" value="InterPro"/>
</dbReference>